<comment type="caution">
    <text evidence="2">The sequence shown here is derived from an EMBL/GenBank/DDBJ whole genome shotgun (WGS) entry which is preliminary data.</text>
</comment>
<keyword evidence="1" id="KW-1133">Transmembrane helix</keyword>
<protein>
    <recommendedName>
        <fullName evidence="4">ABC transporter membrane protein</fullName>
    </recommendedName>
</protein>
<evidence type="ECO:0000313" key="2">
    <source>
        <dbReference type="EMBL" id="MBP2619795.1"/>
    </source>
</evidence>
<feature type="transmembrane region" description="Helical" evidence="1">
    <location>
        <begin position="407"/>
        <end position="428"/>
    </location>
</feature>
<feature type="transmembrane region" description="Helical" evidence="1">
    <location>
        <begin position="75"/>
        <end position="98"/>
    </location>
</feature>
<sequence length="545" mass="61434">MRLKAVKKLVEINILYAVQPNQLQQYRKKQAKTPDRKINVSLQAIRTYLILGLLYLFLFGLMGAVNYLVGNPGLFANLVTVFALFSMSQGFLAFYNVFYESKDLQSYRPYAFSEAEIIVGKGISVLLTLLIALLPMFSYFLVLAIQGGNILLGLPLALLSILILCSVLTFLVLIAVHFITKTAFFRRYKNLLSNLILAAVSIASMILYFFINQMNGRNMAANMKPASFFPPMEAFYHFIISPFESASLIGISAWLAAAAILFLIVKVKVIPEFYEAALMTGFAAGKQERVRDINVDDAKNLGKFAWRYHIRLLSEGSVVMQTILMSAVLPYLFIISIVMGVMRNLPSLASYLTPRFLLPMILLAVFIATLNSGGNNLTAIGISLERENFDYLKVLPFDLEKYIRLKFWYLFVLQSVLPVVLLLAVSLFLGVHPITLITMLLVWFFASLIWSSWGYHYDYKHLSTNWSNVTELLNRGNSMVKTLLALLITIGMVIAIVILFFLSLSLPALILYLLSAALVILLGLLALLSYRHYRKKLNTELAVFY</sequence>
<feature type="transmembrane region" description="Helical" evidence="1">
    <location>
        <begin position="434"/>
        <end position="453"/>
    </location>
</feature>
<evidence type="ECO:0000313" key="3">
    <source>
        <dbReference type="Proteomes" id="UP001519349"/>
    </source>
</evidence>
<keyword evidence="1" id="KW-0812">Transmembrane</keyword>
<feature type="transmembrane region" description="Helical" evidence="1">
    <location>
        <begin position="509"/>
        <end position="528"/>
    </location>
</feature>
<feature type="transmembrane region" description="Helical" evidence="1">
    <location>
        <begin position="191"/>
        <end position="211"/>
    </location>
</feature>
<accession>A0ABS5AT93</accession>
<dbReference type="EMBL" id="QFAY01000001">
    <property type="protein sequence ID" value="MBP2619795.1"/>
    <property type="molecule type" value="Genomic_DNA"/>
</dbReference>
<feature type="transmembrane region" description="Helical" evidence="1">
    <location>
        <begin position="348"/>
        <end position="370"/>
    </location>
</feature>
<organism evidence="2 3">
    <name type="scientific">Streptococcus panodentis</name>
    <dbReference type="NCBI Taxonomy" id="1581472"/>
    <lineage>
        <taxon>Bacteria</taxon>
        <taxon>Bacillati</taxon>
        <taxon>Bacillota</taxon>
        <taxon>Bacilli</taxon>
        <taxon>Lactobacillales</taxon>
        <taxon>Streptococcaceae</taxon>
        <taxon>Streptococcus</taxon>
    </lineage>
</organism>
<feature type="transmembrane region" description="Helical" evidence="1">
    <location>
        <begin position="318"/>
        <end position="342"/>
    </location>
</feature>
<feature type="transmembrane region" description="Helical" evidence="1">
    <location>
        <begin position="157"/>
        <end position="179"/>
    </location>
</feature>
<dbReference type="Proteomes" id="UP001519349">
    <property type="component" value="Unassembled WGS sequence"/>
</dbReference>
<reference evidence="2 3" key="1">
    <citation type="submission" date="2018-05" db="EMBL/GenBank/DDBJ databases">
        <title>Draft genome sequence of Streptococcus panodentis CCUG 70867T.</title>
        <authorList>
            <person name="Salva-Serra F."/>
            <person name="Mendez V."/>
            <person name="Jaen-Luchoro D."/>
            <person name="Gonzales-Siles L."/>
            <person name="Karlsson R."/>
            <person name="Engstrom-Jakobsson H."/>
            <person name="Busquets A."/>
            <person name="Gomila M."/>
            <person name="Pineiro-Iglesias B."/>
            <person name="Bennasar-Figueras A."/>
            <person name="Seeger M."/>
            <person name="Moore E."/>
        </authorList>
    </citation>
    <scope>NUCLEOTIDE SEQUENCE [LARGE SCALE GENOMIC DNA]</scope>
    <source>
        <strain evidence="2 3">CCUG 70867</strain>
    </source>
</reference>
<feature type="transmembrane region" description="Helical" evidence="1">
    <location>
        <begin position="246"/>
        <end position="265"/>
    </location>
</feature>
<keyword evidence="1" id="KW-0472">Membrane</keyword>
<feature type="transmembrane region" description="Helical" evidence="1">
    <location>
        <begin position="118"/>
        <end position="145"/>
    </location>
</feature>
<proteinExistence type="predicted"/>
<gene>
    <name evidence="2" type="ORF">DHL47_00265</name>
</gene>
<evidence type="ECO:0000256" key="1">
    <source>
        <dbReference type="SAM" id="Phobius"/>
    </source>
</evidence>
<feature type="transmembrane region" description="Helical" evidence="1">
    <location>
        <begin position="47"/>
        <end position="69"/>
    </location>
</feature>
<name>A0ABS5AT93_9STRE</name>
<feature type="transmembrane region" description="Helical" evidence="1">
    <location>
        <begin position="483"/>
        <end position="503"/>
    </location>
</feature>
<evidence type="ECO:0008006" key="4">
    <source>
        <dbReference type="Google" id="ProtNLM"/>
    </source>
</evidence>
<dbReference type="RefSeq" id="WP_209550485.1">
    <property type="nucleotide sequence ID" value="NZ_QFAY01000001.1"/>
</dbReference>
<keyword evidence="3" id="KW-1185">Reference proteome</keyword>